<accession>V6LSN9</accession>
<dbReference type="InterPro" id="IPR027417">
    <property type="entry name" value="P-loop_NTPase"/>
</dbReference>
<evidence type="ECO:0000313" key="8">
    <source>
        <dbReference type="EMBL" id="EST47630.1"/>
    </source>
</evidence>
<evidence type="ECO:0000256" key="3">
    <source>
        <dbReference type="ARBA" id="ARBA00022801"/>
    </source>
</evidence>
<feature type="domain" description="DNA2/NAM7 helicase-like C-terminal" evidence="7">
    <location>
        <begin position="607"/>
        <end position="774"/>
    </location>
</feature>
<dbReference type="AlphaFoldDB" id="V6LSN9"/>
<evidence type="ECO:0000259" key="7">
    <source>
        <dbReference type="Pfam" id="PF13087"/>
    </source>
</evidence>
<protein>
    <submittedName>
        <fullName evidence="8">Putative DNA helicase domain-containing protein</fullName>
    </submittedName>
</protein>
<keyword evidence="3" id="KW-0378">Hydrolase</keyword>
<evidence type="ECO:0000259" key="6">
    <source>
        <dbReference type="Pfam" id="PF13086"/>
    </source>
</evidence>
<dbReference type="InterPro" id="IPR041677">
    <property type="entry name" value="DNA2/NAM7_AAA_11"/>
</dbReference>
<evidence type="ECO:0000256" key="4">
    <source>
        <dbReference type="ARBA" id="ARBA00022806"/>
    </source>
</evidence>
<organism evidence="8">
    <name type="scientific">Spironucleus salmonicida</name>
    <dbReference type="NCBI Taxonomy" id="348837"/>
    <lineage>
        <taxon>Eukaryota</taxon>
        <taxon>Metamonada</taxon>
        <taxon>Diplomonadida</taxon>
        <taxon>Hexamitidae</taxon>
        <taxon>Hexamitinae</taxon>
        <taxon>Spironucleus</taxon>
    </lineage>
</organism>
<dbReference type="GO" id="GO:0043139">
    <property type="term" value="F:5'-3' DNA helicase activity"/>
    <property type="evidence" value="ECO:0007669"/>
    <property type="project" value="TreeGrafter"/>
</dbReference>
<keyword evidence="4 8" id="KW-0347">Helicase</keyword>
<name>V6LSN9_9EUKA</name>
<evidence type="ECO:0000256" key="5">
    <source>
        <dbReference type="ARBA" id="ARBA00022840"/>
    </source>
</evidence>
<dbReference type="InterPro" id="IPR047187">
    <property type="entry name" value="SF1_C_Upf1"/>
</dbReference>
<evidence type="ECO:0000256" key="1">
    <source>
        <dbReference type="ARBA" id="ARBA00007913"/>
    </source>
</evidence>
<dbReference type="InterPro" id="IPR050534">
    <property type="entry name" value="Coronavir_polyprotein_1ab"/>
</dbReference>
<dbReference type="EMBL" id="KI546038">
    <property type="protein sequence ID" value="EST47630.1"/>
    <property type="molecule type" value="Genomic_DNA"/>
</dbReference>
<dbReference type="Pfam" id="PF13087">
    <property type="entry name" value="AAA_12"/>
    <property type="match status" value="1"/>
</dbReference>
<reference evidence="8" key="1">
    <citation type="journal article" date="2014" name="PLoS Genet.">
        <title>The Genome of Spironucleus salmonicida Highlights a Fish Pathogen Adapted to Fluctuating Environments.</title>
        <authorList>
            <person name="Xu F."/>
            <person name="Jerlstrom-Hultqvist J."/>
            <person name="Einarsson E."/>
            <person name="Astvaldsson A."/>
            <person name="Svard S.G."/>
            <person name="Andersson J.O."/>
        </authorList>
    </citation>
    <scope>NUCLEOTIDE SEQUENCE</scope>
</reference>
<dbReference type="InterPro" id="IPR041679">
    <property type="entry name" value="DNA2/NAM7-like_C"/>
</dbReference>
<gene>
    <name evidence="8" type="ORF">SS50377_12324</name>
</gene>
<dbReference type="GO" id="GO:0005524">
    <property type="term" value="F:ATP binding"/>
    <property type="evidence" value="ECO:0007669"/>
    <property type="project" value="UniProtKB-KW"/>
</dbReference>
<keyword evidence="5" id="KW-0067">ATP-binding</keyword>
<feature type="domain" description="DNA2/NAM7 helicase helicase" evidence="6">
    <location>
        <begin position="525"/>
        <end position="597"/>
    </location>
</feature>
<dbReference type="PANTHER" id="PTHR43788:SF8">
    <property type="entry name" value="DNA-BINDING PROTEIN SMUBP-2"/>
    <property type="match status" value="1"/>
</dbReference>
<comment type="similarity">
    <text evidence="1">Belongs to the DNA2/NAM7 helicase family.</text>
</comment>
<proteinExistence type="inferred from homology"/>
<dbReference type="Pfam" id="PF13086">
    <property type="entry name" value="AAA_11"/>
    <property type="match status" value="2"/>
</dbReference>
<feature type="domain" description="DNA2/NAM7 helicase helicase" evidence="6">
    <location>
        <begin position="358"/>
        <end position="481"/>
    </location>
</feature>
<dbReference type="Gene3D" id="3.40.50.300">
    <property type="entry name" value="P-loop containing nucleotide triphosphate hydrolases"/>
    <property type="match status" value="2"/>
</dbReference>
<dbReference type="PANTHER" id="PTHR43788">
    <property type="entry name" value="DNA2/NAM7 HELICASE FAMILY MEMBER"/>
    <property type="match status" value="1"/>
</dbReference>
<keyword evidence="2" id="KW-0547">Nucleotide-binding</keyword>
<dbReference type="SUPFAM" id="SSF52540">
    <property type="entry name" value="P-loop containing nucleoside triphosphate hydrolases"/>
    <property type="match status" value="1"/>
</dbReference>
<sequence>MTLDFVDGIRNLKDTNDVVEQANLFIVFLSNSPIELANKFLVDVENYLYKNYKDKNIFSFFNKCLVKCSTELQLFLKETIMYLSLLIFNRKLTTSISTYQIDEKFFTQFDDVNLINRHFNNLVFIPHSLLYHYSYKTYIFSQVQHSQIDLITSICIDILKIQQSHKINLTKNCFSTSILQQQDQYLAFYQLKDQIFIFFRIVQCVYTNQGFTISSPLNDGSYLIFQVHGSIYNHIQTLQLLKEILIAEIYQNSVTDLVKSQTHLPSLCVLQLQRNDTFRTANKTLIFLSFTLKDATNLEKVQKVLYNSIFQFSPSLDLEKYRIFANNFNFIFNEQLNKMIQPMKPAQMACLIHILCSDLLYIIGAPGTGKTFTAAQIIRAFLLQFNSHWYVPKDWKINQKFVFMKQQFPRISYHTEHIGFLHAQTPHHQIILTAHSNNATDQMAEALLKENFPLIKPFIYRLGSQSQSQIINQFTMEGYIQLFYQDLYRSNLIQQLRNPKLQDLKTVMEKNYHLFSNIICHFKSHHTLQQALLQKADIIVGTITGIQQQSPYLGKQSILIIEEAARVAEYNIASLVPLVPAKIIQIGDVLQLPPVIKDEKLSTNCGLQESLFHKQVQHEAPSILLNCQMRTTSQICDLYRDIYAVKLPLKLQQSLEDGIPNLQNSVFGYQVKGKYDNETNIEEVLKIKEIYDKLLQSYKPSQISVLSLYKKQIQLLNSHLQIKSFTVDEFQGLENDIIILSLANSFPSKFAQDLNRTLVAFSRGRLQLHVVGNISVYDNLIYQRFREIAEISK</sequence>
<evidence type="ECO:0000256" key="2">
    <source>
        <dbReference type="ARBA" id="ARBA00022741"/>
    </source>
</evidence>
<dbReference type="GO" id="GO:0016787">
    <property type="term" value="F:hydrolase activity"/>
    <property type="evidence" value="ECO:0007669"/>
    <property type="project" value="UniProtKB-KW"/>
</dbReference>
<dbReference type="VEuPathDB" id="GiardiaDB:SS50377_23053"/>
<dbReference type="CDD" id="cd18808">
    <property type="entry name" value="SF1_C_Upf1"/>
    <property type="match status" value="1"/>
</dbReference>